<keyword evidence="1" id="KW-0732">Signal</keyword>
<gene>
    <name evidence="3" type="ORF">EZ444_13965</name>
</gene>
<organism evidence="3 4">
    <name type="scientific">Pedobacter hiemivivus</name>
    <dbReference type="NCBI Taxonomy" id="2530454"/>
    <lineage>
        <taxon>Bacteria</taxon>
        <taxon>Pseudomonadati</taxon>
        <taxon>Bacteroidota</taxon>
        <taxon>Sphingobacteriia</taxon>
        <taxon>Sphingobacteriales</taxon>
        <taxon>Sphingobacteriaceae</taxon>
        <taxon>Pedobacter</taxon>
    </lineage>
</organism>
<keyword evidence="4" id="KW-1185">Reference proteome</keyword>
<dbReference type="Gene3D" id="2.160.20.120">
    <property type="match status" value="1"/>
</dbReference>
<dbReference type="InterPro" id="IPR021255">
    <property type="entry name" value="DUF2807"/>
</dbReference>
<proteinExistence type="predicted"/>
<evidence type="ECO:0000259" key="2">
    <source>
        <dbReference type="Pfam" id="PF10988"/>
    </source>
</evidence>
<protein>
    <submittedName>
        <fullName evidence="3">DUF2807 domain-containing protein</fullName>
    </submittedName>
</protein>
<evidence type="ECO:0000313" key="3">
    <source>
        <dbReference type="EMBL" id="TCC96138.1"/>
    </source>
</evidence>
<dbReference type="RefSeq" id="WP_131609785.1">
    <property type="nucleotide sequence ID" value="NZ_SJSM01000007.1"/>
</dbReference>
<dbReference type="Proteomes" id="UP000291117">
    <property type="component" value="Unassembled WGS sequence"/>
</dbReference>
<dbReference type="PANTHER" id="PTHR39200">
    <property type="entry name" value="HYPOTHETICAL EXPORTED PROTEIN"/>
    <property type="match status" value="1"/>
</dbReference>
<sequence length="243" mass="25242">MKSLLTILLASFLFSQVNNIQAAPLSAINKTTQTSDEREVKNFNGIVAGGPIEVIVKFGDKESLRFEGDKEAIATLVGEVKSNILIIRPQTSWTSWARKYENKKIIAYVTAKQISSLTMSGNGNLTVNGTITATDFAATLSGSGTIKANVQADKITGVVSGSGTANISGKAATASVTLSGPGSFGNKALSVNELSARMSGKGTINVTANTKINAFISGSGHIYYSGDAEVKETILGSGGVSKK</sequence>
<evidence type="ECO:0000313" key="4">
    <source>
        <dbReference type="Proteomes" id="UP000291117"/>
    </source>
</evidence>
<feature type="signal peptide" evidence="1">
    <location>
        <begin position="1"/>
        <end position="22"/>
    </location>
</feature>
<accession>A0A4R0N7P6</accession>
<comment type="caution">
    <text evidence="3">The sequence shown here is derived from an EMBL/GenBank/DDBJ whole genome shotgun (WGS) entry which is preliminary data.</text>
</comment>
<reference evidence="3 4" key="1">
    <citation type="submission" date="2019-02" db="EMBL/GenBank/DDBJ databases">
        <title>Pedobacter sp. RP-3-8 sp. nov., isolated from Arctic soil.</title>
        <authorList>
            <person name="Dahal R.H."/>
        </authorList>
    </citation>
    <scope>NUCLEOTIDE SEQUENCE [LARGE SCALE GENOMIC DNA]</scope>
    <source>
        <strain evidence="3 4">RP-3-8</strain>
    </source>
</reference>
<feature type="chain" id="PRO_5020345919" evidence="1">
    <location>
        <begin position="23"/>
        <end position="243"/>
    </location>
</feature>
<dbReference type="AlphaFoldDB" id="A0A4R0N7P6"/>
<name>A0A4R0N7P6_9SPHI</name>
<dbReference type="PANTHER" id="PTHR39200:SF1">
    <property type="entry name" value="AUTO-TRANSPORTER ADHESIN HEAD GIN DOMAIN-CONTAINING PROTEIN-RELATED"/>
    <property type="match status" value="1"/>
</dbReference>
<dbReference type="OrthoDB" id="794214at2"/>
<dbReference type="EMBL" id="SJSM01000007">
    <property type="protein sequence ID" value="TCC96138.1"/>
    <property type="molecule type" value="Genomic_DNA"/>
</dbReference>
<evidence type="ECO:0000256" key="1">
    <source>
        <dbReference type="SAM" id="SignalP"/>
    </source>
</evidence>
<dbReference type="Pfam" id="PF10988">
    <property type="entry name" value="DUF2807"/>
    <property type="match status" value="1"/>
</dbReference>
<feature type="domain" description="Putative auto-transporter adhesin head GIN" evidence="2">
    <location>
        <begin position="42"/>
        <end position="228"/>
    </location>
</feature>